<dbReference type="PANTHER" id="PTHR13258">
    <property type="entry name" value="SYNDETIN"/>
    <property type="match status" value="1"/>
</dbReference>
<dbReference type="InterPro" id="IPR014716">
    <property type="entry name" value="Fibrinogen_a/b/g_C_1"/>
</dbReference>
<dbReference type="InterPro" id="IPR019514">
    <property type="entry name" value="Syndetin_C"/>
</dbReference>
<dbReference type="Pfam" id="PF00147">
    <property type="entry name" value="Fibrinogen_C"/>
    <property type="match status" value="1"/>
</dbReference>
<dbReference type="GO" id="GO:0000149">
    <property type="term" value="F:SNARE binding"/>
    <property type="evidence" value="ECO:0007669"/>
    <property type="project" value="TreeGrafter"/>
</dbReference>
<accession>A0A0M5IXQ2</accession>
<dbReference type="GO" id="GO:0015031">
    <property type="term" value="P:protein transport"/>
    <property type="evidence" value="ECO:0007669"/>
    <property type="project" value="UniProtKB-KW"/>
</dbReference>
<keyword evidence="7" id="KW-1185">Reference proteome</keyword>
<evidence type="ECO:0000259" key="5">
    <source>
        <dbReference type="PROSITE" id="PS51406"/>
    </source>
</evidence>
<dbReference type="AlphaFoldDB" id="A0A0M5IXQ2"/>
<keyword evidence="3" id="KW-0175">Coiled coil</keyword>
<feature type="domain" description="Fibrinogen C-terminal" evidence="5">
    <location>
        <begin position="36"/>
        <end position="188"/>
    </location>
</feature>
<sequence>MESQFAELHAKLDKIFEKLSQLSEDQMSKKNTDLTLASSQFPSSCAEATALSRRSGAYLLQLPSYSPVPFIASCDEHTQGGGWTVVLRRQDGSVNFFLYWKDYKQGIGNVNGEYFIGLEKLYALTKDQDQELLVTMKNSEGVQKYALYDNFFIDDEKSNYKLSSLGVCTGDAGDSLIGHLGMPFSSRDLCCISMPDKLFDRITTIRGIRNSKAKMEELKSKFMDLLHKQTHRQMIPAMGYSDYFIQTVTTDALPTTTNASATDSAEVNETDADSAQKSDQEILESIEERYYNVDCNPGLYELQKVLNDGIDSQLIETTIAQLRTQQKVLTKQVLQNILEQRNACSSEFQAINETQKKLEESLWTCQKARSYLNYARTNLTTTSLEILASYRKREVLKEVLDTLLAIKKLRTTDEELQKLLADHNYSAAIALLLQCQSSAAAFMQYNCIASLHKKLQETMLLMEYQLDTVLNEMVLNFDTRKYAKLQEAYKLANKSLMAMDQLHINYISAIHTTVNSVLRGYSEPSNAEEQPKPLFEQLCEQLNADKVIPCLISLCKTFWTILASYYQVVMWHNNYKLYTQQELTESESPDVYIQQKLKKGQSRIWNDILNKVCLFLQSAKLTALKYDQFIQVLSIVQRLKKVGMEFCSEQSEKLIATMQQQSEDFFRRYHICCIEEICLFLDNESWTPLDSFSHILQLPEFRSVRHTLRRHKSPTTALLPSSNNSPISNNNCDELVSVHSQDGGGSSIYGSYGYFLRFSEKSSPFDGGLDAAMLEEDILSGIVDEASCYFSEESDDEQKSLQSKEFGEESNNQLLVNNTALNVLRCIGRYLQMCKLLHCISPQIVNCMLELLDFYAYAVHEIFGKDALVAMDNLYTPRLEQRLRSVESNVLPQIKVWPLNFSSLTNNELANPDTLYGLSQRIVALEAGRSMVQQFQILQHYLNHLLPVAERPALNNYLEYNEFMAELAKPIYTCVTSRVIDLSSILAQIAKVKWDVNHVTHQHSSYSDVLNRNIQSFAMCLEEIAKEVPIPTKLVWSSMAHVATHLLVEGFSNVKKCSPGGRALMQLDFANFMSFLELISNQKYPQHRIYVDVFIKSYYFAPEQFEQWIEQQRESDEYSAKQLTNLIQCICVSDKRTRQRLLQLLEGGAGNAAVTPNNTPLKNSSSSNLSNVI</sequence>
<dbReference type="OMA" id="GMSQIHE"/>
<dbReference type="STRING" id="30019.A0A0M5IXQ2"/>
<dbReference type="PROSITE" id="PS51406">
    <property type="entry name" value="FIBRINOGEN_C_2"/>
    <property type="match status" value="1"/>
</dbReference>
<dbReference type="Gene3D" id="3.90.215.10">
    <property type="entry name" value="Gamma Fibrinogen, chain A, domain 1"/>
    <property type="match status" value="1"/>
</dbReference>
<dbReference type="GO" id="GO:1990745">
    <property type="term" value="C:EARP complex"/>
    <property type="evidence" value="ECO:0007669"/>
    <property type="project" value="InterPro"/>
</dbReference>
<dbReference type="Proteomes" id="UP000494163">
    <property type="component" value="Chromosome 2R"/>
</dbReference>
<dbReference type="Pfam" id="PF10475">
    <property type="entry name" value="Vps54_N"/>
    <property type="match status" value="1"/>
</dbReference>
<dbReference type="OrthoDB" id="10263345at2759"/>
<evidence type="ECO:0000313" key="7">
    <source>
        <dbReference type="Proteomes" id="UP000494163"/>
    </source>
</evidence>
<dbReference type="GO" id="GO:0005829">
    <property type="term" value="C:cytosol"/>
    <property type="evidence" value="ECO:0007669"/>
    <property type="project" value="GOC"/>
</dbReference>
<dbReference type="InterPro" id="IPR036056">
    <property type="entry name" value="Fibrinogen-like_C"/>
</dbReference>
<dbReference type="SMART" id="SM00186">
    <property type="entry name" value="FBG"/>
    <property type="match status" value="1"/>
</dbReference>
<organism evidence="6 7">
    <name type="scientific">Drosophila busckii</name>
    <name type="common">Fruit fly</name>
    <dbReference type="NCBI Taxonomy" id="30019"/>
    <lineage>
        <taxon>Eukaryota</taxon>
        <taxon>Metazoa</taxon>
        <taxon>Ecdysozoa</taxon>
        <taxon>Arthropoda</taxon>
        <taxon>Hexapoda</taxon>
        <taxon>Insecta</taxon>
        <taxon>Pterygota</taxon>
        <taxon>Neoptera</taxon>
        <taxon>Endopterygota</taxon>
        <taxon>Diptera</taxon>
        <taxon>Brachycera</taxon>
        <taxon>Muscomorpha</taxon>
        <taxon>Ephydroidea</taxon>
        <taxon>Drosophilidae</taxon>
        <taxon>Drosophila</taxon>
    </lineage>
</organism>
<feature type="region of interest" description="Disordered" evidence="4">
    <location>
        <begin position="256"/>
        <end position="278"/>
    </location>
</feature>
<name>A0A0M5IXQ2_DROBS</name>
<dbReference type="GO" id="GO:0042147">
    <property type="term" value="P:retrograde transport, endosome to Golgi"/>
    <property type="evidence" value="ECO:0007669"/>
    <property type="project" value="InterPro"/>
</dbReference>
<dbReference type="SMR" id="A0A0M5IXQ2"/>
<keyword evidence="1" id="KW-0813">Transport</keyword>
<dbReference type="SUPFAM" id="SSF56496">
    <property type="entry name" value="Fibrinogen C-terminal domain-like"/>
    <property type="match status" value="1"/>
</dbReference>
<protein>
    <submittedName>
        <fullName evidence="6">CG4996</fullName>
    </submittedName>
</protein>
<dbReference type="GO" id="GO:0032456">
    <property type="term" value="P:endocytic recycling"/>
    <property type="evidence" value="ECO:0007669"/>
    <property type="project" value="InterPro"/>
</dbReference>
<dbReference type="InterPro" id="IPR040047">
    <property type="entry name" value="VPS50"/>
</dbReference>
<dbReference type="InterPro" id="IPR019515">
    <property type="entry name" value="VPS54_N"/>
</dbReference>
<evidence type="ECO:0000256" key="4">
    <source>
        <dbReference type="SAM" id="MobiDB-lite"/>
    </source>
</evidence>
<proteinExistence type="predicted"/>
<dbReference type="PANTHER" id="PTHR13258:SF0">
    <property type="entry name" value="SYNDETIN"/>
    <property type="match status" value="1"/>
</dbReference>
<evidence type="ECO:0000313" key="6">
    <source>
        <dbReference type="EMBL" id="ALC41768.1"/>
    </source>
</evidence>
<evidence type="ECO:0000256" key="1">
    <source>
        <dbReference type="ARBA" id="ARBA00022448"/>
    </source>
</evidence>
<evidence type="ECO:0000256" key="3">
    <source>
        <dbReference type="ARBA" id="ARBA00023054"/>
    </source>
</evidence>
<dbReference type="EMBL" id="CP012524">
    <property type="protein sequence ID" value="ALC41768.1"/>
    <property type="molecule type" value="Genomic_DNA"/>
</dbReference>
<evidence type="ECO:0000256" key="2">
    <source>
        <dbReference type="ARBA" id="ARBA00022927"/>
    </source>
</evidence>
<dbReference type="Pfam" id="PF10474">
    <property type="entry name" value="Syndetin_C"/>
    <property type="match status" value="1"/>
</dbReference>
<keyword evidence="2" id="KW-0653">Protein transport</keyword>
<feature type="compositionally biased region" description="Polar residues" evidence="4">
    <location>
        <begin position="256"/>
        <end position="265"/>
    </location>
</feature>
<gene>
    <name evidence="6" type="ORF">Dbus_chr2Rg1347</name>
</gene>
<reference evidence="6 7" key="1">
    <citation type="submission" date="2015-08" db="EMBL/GenBank/DDBJ databases">
        <title>Ancestral chromatin configuration constrains chromatin evolution on differentiating sex chromosomes in Drosophila.</title>
        <authorList>
            <person name="Zhou Q."/>
            <person name="Bachtrog D."/>
        </authorList>
    </citation>
    <scope>NUCLEOTIDE SEQUENCE [LARGE SCALE GENOMIC DNA]</scope>
    <source>
        <tissue evidence="6">Whole larvae</tissue>
    </source>
</reference>
<dbReference type="InterPro" id="IPR002181">
    <property type="entry name" value="Fibrinogen_a/b/g_C_dom"/>
</dbReference>